<keyword evidence="1" id="KW-0472">Membrane</keyword>
<feature type="transmembrane region" description="Helical" evidence="1">
    <location>
        <begin position="22"/>
        <end position="43"/>
    </location>
</feature>
<evidence type="ECO:0000313" key="4">
    <source>
        <dbReference type="EMBL" id="CAB4973356.1"/>
    </source>
</evidence>
<keyword evidence="1" id="KW-0812">Transmembrane</keyword>
<dbReference type="EMBL" id="CAEZYK010000044">
    <property type="protein sequence ID" value="CAB4724555.1"/>
    <property type="molecule type" value="Genomic_DNA"/>
</dbReference>
<organism evidence="2">
    <name type="scientific">freshwater metagenome</name>
    <dbReference type="NCBI Taxonomy" id="449393"/>
    <lineage>
        <taxon>unclassified sequences</taxon>
        <taxon>metagenomes</taxon>
        <taxon>ecological metagenomes</taxon>
    </lineage>
</organism>
<sequence length="89" mass="9642">MVTNSNDPVLTRRRKIARGVKLAKRIGYLALGIAVVAFFIGSVTSFPQWLVSISIGGLIAACLILPLPIVLDYGIKAAEREDRDNPPSH</sequence>
<evidence type="ECO:0000313" key="3">
    <source>
        <dbReference type="EMBL" id="CAB4920883.1"/>
    </source>
</evidence>
<accession>A0A6J6RPQ4</accession>
<gene>
    <name evidence="2" type="ORF">UFOPK2683_00882</name>
    <name evidence="3" type="ORF">UFOPK3605_01652</name>
    <name evidence="4" type="ORF">UFOPK3897_00631</name>
    <name evidence="5" type="ORF">UFOPK4121_00279</name>
</gene>
<protein>
    <submittedName>
        <fullName evidence="2">Unannotated protein</fullName>
    </submittedName>
</protein>
<name>A0A6J6RPQ4_9ZZZZ</name>
<feature type="transmembrane region" description="Helical" evidence="1">
    <location>
        <begin position="49"/>
        <end position="71"/>
    </location>
</feature>
<evidence type="ECO:0000313" key="5">
    <source>
        <dbReference type="EMBL" id="CAB5015088.1"/>
    </source>
</evidence>
<dbReference type="EMBL" id="CAFBPQ010000004">
    <property type="protein sequence ID" value="CAB5015088.1"/>
    <property type="molecule type" value="Genomic_DNA"/>
</dbReference>
<evidence type="ECO:0000313" key="2">
    <source>
        <dbReference type="EMBL" id="CAB4724555.1"/>
    </source>
</evidence>
<dbReference type="EMBL" id="CAFBMM010000151">
    <property type="protein sequence ID" value="CAB4920883.1"/>
    <property type="molecule type" value="Genomic_DNA"/>
</dbReference>
<dbReference type="AlphaFoldDB" id="A0A6J6RPQ4"/>
<proteinExistence type="predicted"/>
<evidence type="ECO:0000256" key="1">
    <source>
        <dbReference type="SAM" id="Phobius"/>
    </source>
</evidence>
<keyword evidence="1" id="KW-1133">Transmembrane helix</keyword>
<reference evidence="2" key="1">
    <citation type="submission" date="2020-05" db="EMBL/GenBank/DDBJ databases">
        <authorList>
            <person name="Chiriac C."/>
            <person name="Salcher M."/>
            <person name="Ghai R."/>
            <person name="Kavagutti S V."/>
        </authorList>
    </citation>
    <scope>NUCLEOTIDE SEQUENCE</scope>
</reference>
<dbReference type="EMBL" id="CAFBOF010000008">
    <property type="protein sequence ID" value="CAB4973356.1"/>
    <property type="molecule type" value="Genomic_DNA"/>
</dbReference>